<dbReference type="InterPro" id="IPR011009">
    <property type="entry name" value="Kinase-like_dom_sf"/>
</dbReference>
<keyword evidence="5" id="KW-1185">Reference proteome</keyword>
<dbReference type="InterPro" id="IPR004147">
    <property type="entry name" value="ABC1_dom"/>
</dbReference>
<name>A0A6A4VI88_AMPAM</name>
<dbReference type="Pfam" id="PF03109">
    <property type="entry name" value="ABC1"/>
    <property type="match status" value="1"/>
</dbReference>
<dbReference type="CDD" id="cd13969">
    <property type="entry name" value="ADCK1-like"/>
    <property type="match status" value="1"/>
</dbReference>
<comment type="caution">
    <text evidence="4">The sequence shown here is derived from an EMBL/GenBank/DDBJ whole genome shotgun (WGS) entry which is preliminary data.</text>
</comment>
<accession>A0A6A4VI88</accession>
<feature type="domain" description="ABC1 atypical kinase-like" evidence="3">
    <location>
        <begin position="119"/>
        <end position="360"/>
    </location>
</feature>
<dbReference type="PANTHER" id="PTHR43173">
    <property type="entry name" value="ABC1 FAMILY PROTEIN"/>
    <property type="match status" value="1"/>
</dbReference>
<comment type="similarity">
    <text evidence="1">Belongs to the protein kinase superfamily. ADCK protein kinase family.</text>
</comment>
<dbReference type="PANTHER" id="PTHR43173:SF19">
    <property type="entry name" value="AARF DOMAIN-CONTAINING PROTEIN KINASE 1"/>
    <property type="match status" value="1"/>
</dbReference>
<dbReference type="GO" id="GO:0016301">
    <property type="term" value="F:kinase activity"/>
    <property type="evidence" value="ECO:0007669"/>
    <property type="project" value="UniProtKB-KW"/>
</dbReference>
<proteinExistence type="inferred from homology"/>
<gene>
    <name evidence="4" type="primary">ADCK1_1</name>
    <name evidence="4" type="ORF">FJT64_010833</name>
</gene>
<organism evidence="4 5">
    <name type="scientific">Amphibalanus amphitrite</name>
    <name type="common">Striped barnacle</name>
    <name type="synonym">Balanus amphitrite</name>
    <dbReference type="NCBI Taxonomy" id="1232801"/>
    <lineage>
        <taxon>Eukaryota</taxon>
        <taxon>Metazoa</taxon>
        <taxon>Ecdysozoa</taxon>
        <taxon>Arthropoda</taxon>
        <taxon>Crustacea</taxon>
        <taxon>Multicrustacea</taxon>
        <taxon>Cirripedia</taxon>
        <taxon>Thoracica</taxon>
        <taxon>Thoracicalcarea</taxon>
        <taxon>Balanomorpha</taxon>
        <taxon>Balanoidea</taxon>
        <taxon>Balanidae</taxon>
        <taxon>Amphibalaninae</taxon>
        <taxon>Amphibalanus</taxon>
    </lineage>
</organism>
<evidence type="ECO:0000259" key="3">
    <source>
        <dbReference type="Pfam" id="PF03109"/>
    </source>
</evidence>
<dbReference type="EMBL" id="VIIS01001915">
    <property type="protein sequence ID" value="KAF0291000.1"/>
    <property type="molecule type" value="Genomic_DNA"/>
</dbReference>
<dbReference type="EMBL" id="VIIS01001915">
    <property type="protein sequence ID" value="KAF0291001.1"/>
    <property type="molecule type" value="Genomic_DNA"/>
</dbReference>
<evidence type="ECO:0000256" key="1">
    <source>
        <dbReference type="ARBA" id="ARBA00009670"/>
    </source>
</evidence>
<feature type="chain" id="PRO_5033526066" evidence="2">
    <location>
        <begin position="22"/>
        <end position="534"/>
    </location>
</feature>
<evidence type="ECO:0000313" key="5">
    <source>
        <dbReference type="Proteomes" id="UP000440578"/>
    </source>
</evidence>
<dbReference type="GO" id="GO:0005743">
    <property type="term" value="C:mitochondrial inner membrane"/>
    <property type="evidence" value="ECO:0007669"/>
    <property type="project" value="TreeGrafter"/>
</dbReference>
<dbReference type="InterPro" id="IPR045307">
    <property type="entry name" value="ADCK1_dom"/>
</dbReference>
<evidence type="ECO:0000256" key="2">
    <source>
        <dbReference type="SAM" id="SignalP"/>
    </source>
</evidence>
<reference evidence="4 5" key="1">
    <citation type="submission" date="2019-07" db="EMBL/GenBank/DDBJ databases">
        <title>Draft genome assembly of a fouling barnacle, Amphibalanus amphitrite (Darwin, 1854): The first reference genome for Thecostraca.</title>
        <authorList>
            <person name="Kim W."/>
        </authorList>
    </citation>
    <scope>NUCLEOTIDE SEQUENCE [LARGE SCALE GENOMIC DNA]</scope>
    <source>
        <strain evidence="4">SNU_AA5</strain>
        <tissue evidence="4">Soma without cirri and trophi</tissue>
    </source>
</reference>
<dbReference type="OrthoDB" id="427480at2759"/>
<dbReference type="GO" id="GO:0055088">
    <property type="term" value="P:lipid homeostasis"/>
    <property type="evidence" value="ECO:0007669"/>
    <property type="project" value="TreeGrafter"/>
</dbReference>
<dbReference type="InterPro" id="IPR051130">
    <property type="entry name" value="Mito_struct-func_regulator"/>
</dbReference>
<evidence type="ECO:0000313" key="4">
    <source>
        <dbReference type="EMBL" id="KAF0291000.1"/>
    </source>
</evidence>
<dbReference type="Proteomes" id="UP000440578">
    <property type="component" value="Unassembled WGS sequence"/>
</dbReference>
<keyword evidence="4" id="KW-0808">Transferase</keyword>
<dbReference type="AlphaFoldDB" id="A0A6A4VI88"/>
<sequence length="534" mass="60075">MHRRGLLKLVATAGVAGSVYASLRANDWDLHAIGLVRFGRAAITVGQISWDYQRSLYWSGLAAGTAEYDRLKSEVHQRGADRLLRLCCANRGCFIKVGQHLGALDYLIPAEYVRTLRILHSRAPQTPLHELLALLSTELGVKASDVVAEVDPEPLGTASLAQVHRARLTDGSTVALKIQHPTVLANSFVDMKTMEVLVRLVSWVFPDFELMWLAEETKKNLPRELDFSQEAKNAERVADMFKHFAWLRVPKVRWDLTTSRVLTMEYCDGGQVNDPDYLHTHGISPREVSQKLGKLYSEMIFEKGYIHCDPHPGNLLVRKNDGGNVEIVLLDHGLYTTLPDKLRWSYSRFWLSILSGDLVSMEREGSRLGVGRLYGLLACMVAGRSWQAITTGLDKQKLTEAEEGTIKEEVSRYLPEIAAVLNKVPRELLLIFKTNDLLRGIDYSLGTKGSMTSLLTMCECCVRSVYGERYQRCESTPGRLAVLATQHWTLLKIKIYEVYLRVLHSPLGQRMAELWSGWGSVRSPLYQPAVIPEA</sequence>
<feature type="signal peptide" evidence="2">
    <location>
        <begin position="1"/>
        <end position="21"/>
    </location>
</feature>
<keyword evidence="2" id="KW-0732">Signal</keyword>
<dbReference type="Gene3D" id="1.10.510.10">
    <property type="entry name" value="Transferase(Phosphotransferase) domain 1"/>
    <property type="match status" value="1"/>
</dbReference>
<protein>
    <submittedName>
        <fullName evidence="4">Putative aarF domain-containing protein kinase 1</fullName>
    </submittedName>
</protein>
<dbReference type="SUPFAM" id="SSF56112">
    <property type="entry name" value="Protein kinase-like (PK-like)"/>
    <property type="match status" value="1"/>
</dbReference>
<dbReference type="GO" id="GO:0007005">
    <property type="term" value="P:mitochondrion organization"/>
    <property type="evidence" value="ECO:0007669"/>
    <property type="project" value="TreeGrafter"/>
</dbReference>
<keyword evidence="4" id="KW-0418">Kinase</keyword>